<dbReference type="RefSeq" id="WP_010916236.1">
    <property type="nucleotide sequence ID" value="NC_002682.1"/>
</dbReference>
<evidence type="ECO:0000313" key="2">
    <source>
        <dbReference type="Proteomes" id="UP000000552"/>
    </source>
</evidence>
<gene>
    <name evidence="1" type="ordered locus">mlr9533</name>
</gene>
<dbReference type="HOGENOM" id="CLU_1601355_0_0_5"/>
<dbReference type="Proteomes" id="UP000000552">
    <property type="component" value="Plasmid pMLb"/>
</dbReference>
<keyword evidence="1" id="KW-0614">Plasmid</keyword>
<accession>Q98PB5</accession>
<dbReference type="EMBL" id="AP003017">
    <property type="protein sequence ID" value="BAB54740.1"/>
    <property type="molecule type" value="Genomic_DNA"/>
</dbReference>
<geneLocation type="plasmid" evidence="1 2">
    <name>pMLb</name>
</geneLocation>
<dbReference type="AlphaFoldDB" id="Q98PB5"/>
<dbReference type="KEGG" id="mlo:mlr9533"/>
<evidence type="ECO:0000313" key="1">
    <source>
        <dbReference type="EMBL" id="BAB54740.1"/>
    </source>
</evidence>
<name>Q98PB5_RHILO</name>
<proteinExistence type="predicted"/>
<protein>
    <submittedName>
        <fullName evidence="1">Mlr9533 protein</fullName>
    </submittedName>
</protein>
<reference evidence="1 2" key="1">
    <citation type="journal article" date="2000" name="DNA Res.">
        <title>Complete genome structure of the nitrogen-fixing symbiotic bacterium Mesorhizobium loti.</title>
        <authorList>
            <person name="Kaneko T."/>
            <person name="Nakamura Y."/>
            <person name="Sato S."/>
            <person name="Asamizu E."/>
            <person name="Kato T."/>
            <person name="Sasamoto S."/>
            <person name="Watanabe A."/>
            <person name="Idesawa K."/>
            <person name="Ishikawa A."/>
            <person name="Kawashima K."/>
            <person name="Kimura T."/>
            <person name="Kishida Y."/>
            <person name="Kiyokawa C."/>
            <person name="Kohara M."/>
            <person name="Matsumoto M."/>
            <person name="Matsuno A."/>
            <person name="Mochizuki Y."/>
            <person name="Nakayama S."/>
            <person name="Nakazaki N."/>
            <person name="Shimpo S."/>
            <person name="Sugimoto M."/>
            <person name="Takeuchi C."/>
            <person name="Yamada M."/>
            <person name="Tabata S."/>
        </authorList>
    </citation>
    <scope>NUCLEOTIDE SEQUENCE [LARGE SCALE GENOMIC DNA]</scope>
    <source>
        <strain evidence="2">LMG 29417 / CECT 9101 / MAFF 303099</strain>
        <plasmid evidence="1 2">pMLb</plasmid>
    </source>
</reference>
<sequence>MQRDWRRHGFLESAEGWTYYYARSLARLLFMRVMQEQGVGPTRSSQIASSAALRIEWFALNREGAIAFVKPDTNLNLQTESPDELKALFERHLGEPLAALVVRPTGTESWLVKWADGELSFVDDLVAAVRYIPYERRGAIVAVDLQHLGEVLAGRADSPVLVEATK</sequence>
<organism evidence="1 2">
    <name type="scientific">Mesorhizobium japonicum (strain LMG 29417 / CECT 9101 / MAFF 303099)</name>
    <name type="common">Mesorhizobium loti (strain MAFF 303099)</name>
    <dbReference type="NCBI Taxonomy" id="266835"/>
    <lineage>
        <taxon>Bacteria</taxon>
        <taxon>Pseudomonadati</taxon>
        <taxon>Pseudomonadota</taxon>
        <taxon>Alphaproteobacteria</taxon>
        <taxon>Hyphomicrobiales</taxon>
        <taxon>Phyllobacteriaceae</taxon>
        <taxon>Mesorhizobium</taxon>
    </lineage>
</organism>